<dbReference type="EMBL" id="LHQQ01000012">
    <property type="protein sequence ID" value="KOS47755.1"/>
    <property type="molecule type" value="Genomic_DNA"/>
</dbReference>
<accession>A0A0M9WK01</accession>
<protein>
    <submittedName>
        <fullName evidence="1">Uncharacterized protein</fullName>
    </submittedName>
</protein>
<evidence type="ECO:0000313" key="2">
    <source>
        <dbReference type="Proteomes" id="UP000037696"/>
    </source>
</evidence>
<comment type="caution">
    <text evidence="1">The sequence shown here is derived from an EMBL/GenBank/DDBJ whole genome shotgun (WGS) entry which is preliminary data.</text>
</comment>
<proteinExistence type="predicted"/>
<dbReference type="Proteomes" id="UP000037696">
    <property type="component" value="Unassembled WGS sequence"/>
</dbReference>
<dbReference type="OrthoDB" id="4365735at2759"/>
<gene>
    <name evidence="1" type="ORF">ACN38_g1266</name>
</gene>
<evidence type="ECO:0000313" key="1">
    <source>
        <dbReference type="EMBL" id="KOS47755.1"/>
    </source>
</evidence>
<reference evidence="1 2" key="1">
    <citation type="submission" date="2015-08" db="EMBL/GenBank/DDBJ databases">
        <title>Genome sequencing of Penicillium nordicum.</title>
        <authorList>
            <person name="Nguyen H.D."/>
            <person name="Seifert K.A."/>
        </authorList>
    </citation>
    <scope>NUCLEOTIDE SEQUENCE [LARGE SCALE GENOMIC DNA]</scope>
    <source>
        <strain evidence="1 2">DAOMC 185683</strain>
    </source>
</reference>
<keyword evidence="2" id="KW-1185">Reference proteome</keyword>
<sequence length="157" mass="18418">MVSLLGCQSYHSINSHFHFNFFDFFNNHIACLLQDIFIISRSYSEHPFNNYISCIFSMADSRPIPTPNDEQLEGLTNLTNHAHRRAQARNGIDEKIKEIVGEKEAIMARHPYWYNTHRVQLANMDRELAFLDGELDNLQTEDETDAVKEWETWKQVI</sequence>
<name>A0A0M9WK01_9EURO</name>
<dbReference type="AlphaFoldDB" id="A0A0M9WK01"/>
<organism evidence="1 2">
    <name type="scientific">Penicillium nordicum</name>
    <dbReference type="NCBI Taxonomy" id="229535"/>
    <lineage>
        <taxon>Eukaryota</taxon>
        <taxon>Fungi</taxon>
        <taxon>Dikarya</taxon>
        <taxon>Ascomycota</taxon>
        <taxon>Pezizomycotina</taxon>
        <taxon>Eurotiomycetes</taxon>
        <taxon>Eurotiomycetidae</taxon>
        <taxon>Eurotiales</taxon>
        <taxon>Aspergillaceae</taxon>
        <taxon>Penicillium</taxon>
    </lineage>
</organism>